<dbReference type="InterPro" id="IPR012337">
    <property type="entry name" value="RNaseH-like_sf"/>
</dbReference>
<proteinExistence type="inferred from homology"/>
<comment type="caution">
    <text evidence="11">The sequence shown here is derived from an EMBL/GenBank/DDBJ whole genome shotgun (WGS) entry which is preliminary data.</text>
</comment>
<sequence>MSKFYAVKQGRQTGIFSSWKECEAQVKGFKGAIYKSFASKEEALTFLDESPVVSSADGLIAYVDGSYNIKTKEYGYGCVLLEGQNVIAKYNGKGHHLAYVSMRNVAGEIAGARCAIDYAIEHHYPMICIYYDYEGIEKWANKMWKANKEGTIAYQKFIEEARQHIDIVFIKVLAHSGDFYNEMADGLAKKAVGIQ</sequence>
<dbReference type="Pfam" id="PF00075">
    <property type="entry name" value="RNase_H"/>
    <property type="match status" value="1"/>
</dbReference>
<dbReference type="PANTHER" id="PTHR10642">
    <property type="entry name" value="RIBONUCLEASE H1"/>
    <property type="match status" value="1"/>
</dbReference>
<evidence type="ECO:0000256" key="9">
    <source>
        <dbReference type="ARBA" id="ARBA00022842"/>
    </source>
</evidence>
<dbReference type="AlphaFoldDB" id="A0A4R3Z714"/>
<keyword evidence="6" id="KW-0479">Metal-binding</keyword>
<evidence type="ECO:0000313" key="11">
    <source>
        <dbReference type="EMBL" id="TCW01619.1"/>
    </source>
</evidence>
<dbReference type="GO" id="GO:0004523">
    <property type="term" value="F:RNA-DNA hybrid ribonuclease activity"/>
    <property type="evidence" value="ECO:0007669"/>
    <property type="project" value="UniProtKB-EC"/>
</dbReference>
<accession>A0A4R3Z714</accession>
<evidence type="ECO:0000256" key="5">
    <source>
        <dbReference type="ARBA" id="ARBA00022722"/>
    </source>
</evidence>
<keyword evidence="7" id="KW-0255">Endonuclease</keyword>
<dbReference type="SUPFAM" id="SSF53098">
    <property type="entry name" value="Ribonuclease H-like"/>
    <property type="match status" value="1"/>
</dbReference>
<dbReference type="InterPro" id="IPR037056">
    <property type="entry name" value="RNase_H1_N_sf"/>
</dbReference>
<dbReference type="Gene3D" id="3.40.970.10">
    <property type="entry name" value="Ribonuclease H1, N-terminal domain"/>
    <property type="match status" value="1"/>
</dbReference>
<dbReference type="GO" id="GO:0003676">
    <property type="term" value="F:nucleic acid binding"/>
    <property type="evidence" value="ECO:0007669"/>
    <property type="project" value="InterPro"/>
</dbReference>
<dbReference type="GeneID" id="98914559"/>
<keyword evidence="5" id="KW-0540">Nuclease</keyword>
<protein>
    <recommendedName>
        <fullName evidence="4">ribonuclease H</fullName>
        <ecNumber evidence="4">3.1.26.4</ecNumber>
    </recommendedName>
</protein>
<organism evidence="11 12">
    <name type="scientific">Longibaculum muris</name>
    <dbReference type="NCBI Taxonomy" id="1796628"/>
    <lineage>
        <taxon>Bacteria</taxon>
        <taxon>Bacillati</taxon>
        <taxon>Bacillota</taxon>
        <taxon>Erysipelotrichia</taxon>
        <taxon>Erysipelotrichales</taxon>
        <taxon>Coprobacillaceae</taxon>
        <taxon>Longibaculum</taxon>
    </lineage>
</organism>
<dbReference type="PANTHER" id="PTHR10642:SF26">
    <property type="entry name" value="RIBONUCLEASE H1"/>
    <property type="match status" value="1"/>
</dbReference>
<dbReference type="InterPro" id="IPR036397">
    <property type="entry name" value="RNaseH_sf"/>
</dbReference>
<name>A0A4R3Z714_9FIRM</name>
<comment type="catalytic activity">
    <reaction evidence="1">
        <text>Endonucleolytic cleavage to 5'-phosphomonoester.</text>
        <dbReference type="EC" id="3.1.26.4"/>
    </reaction>
</comment>
<dbReference type="CDD" id="cd09277">
    <property type="entry name" value="RNase_HI_bacteria_like"/>
    <property type="match status" value="1"/>
</dbReference>
<keyword evidence="12" id="KW-1185">Reference proteome</keyword>
<evidence type="ECO:0000256" key="2">
    <source>
        <dbReference type="ARBA" id="ARBA00001946"/>
    </source>
</evidence>
<evidence type="ECO:0000256" key="4">
    <source>
        <dbReference type="ARBA" id="ARBA00012180"/>
    </source>
</evidence>
<evidence type="ECO:0000259" key="10">
    <source>
        <dbReference type="PROSITE" id="PS50879"/>
    </source>
</evidence>
<dbReference type="InterPro" id="IPR011320">
    <property type="entry name" value="RNase_H1_N"/>
</dbReference>
<dbReference type="SUPFAM" id="SSF55658">
    <property type="entry name" value="L9 N-domain-like"/>
    <property type="match status" value="1"/>
</dbReference>
<comment type="cofactor">
    <cofactor evidence="2">
        <name>Mg(2+)</name>
        <dbReference type="ChEBI" id="CHEBI:18420"/>
    </cofactor>
</comment>
<dbReference type="Pfam" id="PF01693">
    <property type="entry name" value="Cauli_VI"/>
    <property type="match status" value="1"/>
</dbReference>
<evidence type="ECO:0000313" key="12">
    <source>
        <dbReference type="Proteomes" id="UP000295515"/>
    </source>
</evidence>
<evidence type="ECO:0000256" key="7">
    <source>
        <dbReference type="ARBA" id="ARBA00022759"/>
    </source>
</evidence>
<keyword evidence="9" id="KW-0460">Magnesium</keyword>
<gene>
    <name evidence="11" type="ORF">EDD60_10374</name>
</gene>
<dbReference type="Gene3D" id="3.30.420.10">
    <property type="entry name" value="Ribonuclease H-like superfamily/Ribonuclease H"/>
    <property type="match status" value="1"/>
</dbReference>
<dbReference type="RefSeq" id="WP_066448919.1">
    <property type="nucleotide sequence ID" value="NZ_JANKBF010000001.1"/>
</dbReference>
<keyword evidence="8" id="KW-0378">Hydrolase</keyword>
<dbReference type="GO" id="GO:0046872">
    <property type="term" value="F:metal ion binding"/>
    <property type="evidence" value="ECO:0007669"/>
    <property type="project" value="UniProtKB-KW"/>
</dbReference>
<dbReference type="InterPro" id="IPR009027">
    <property type="entry name" value="Ribosomal_bL9/RNase_H1_N"/>
</dbReference>
<feature type="domain" description="RNase H type-1" evidence="10">
    <location>
        <begin position="55"/>
        <end position="193"/>
    </location>
</feature>
<dbReference type="InterPro" id="IPR002156">
    <property type="entry name" value="RNaseH_domain"/>
</dbReference>
<comment type="similarity">
    <text evidence="3">Belongs to the RNase H family.</text>
</comment>
<dbReference type="InterPro" id="IPR050092">
    <property type="entry name" value="RNase_H"/>
</dbReference>
<dbReference type="GO" id="GO:0043137">
    <property type="term" value="P:DNA replication, removal of RNA primer"/>
    <property type="evidence" value="ECO:0007669"/>
    <property type="project" value="TreeGrafter"/>
</dbReference>
<dbReference type="PROSITE" id="PS50879">
    <property type="entry name" value="RNASE_H_1"/>
    <property type="match status" value="1"/>
</dbReference>
<dbReference type="EC" id="3.1.26.4" evidence="4"/>
<evidence type="ECO:0000256" key="6">
    <source>
        <dbReference type="ARBA" id="ARBA00022723"/>
    </source>
</evidence>
<dbReference type="EMBL" id="SMCQ01000003">
    <property type="protein sequence ID" value="TCW01619.1"/>
    <property type="molecule type" value="Genomic_DNA"/>
</dbReference>
<evidence type="ECO:0000256" key="1">
    <source>
        <dbReference type="ARBA" id="ARBA00000077"/>
    </source>
</evidence>
<dbReference type="FunFam" id="3.40.970.10:FF:000001">
    <property type="entry name" value="Ribonuclease H1"/>
    <property type="match status" value="1"/>
</dbReference>
<dbReference type="Proteomes" id="UP000295515">
    <property type="component" value="Unassembled WGS sequence"/>
</dbReference>
<evidence type="ECO:0000256" key="8">
    <source>
        <dbReference type="ARBA" id="ARBA00022801"/>
    </source>
</evidence>
<reference evidence="11 12" key="1">
    <citation type="submission" date="2019-03" db="EMBL/GenBank/DDBJ databases">
        <title>Genomic Encyclopedia of Type Strains, Phase IV (KMG-IV): sequencing the most valuable type-strain genomes for metagenomic binning, comparative biology and taxonomic classification.</title>
        <authorList>
            <person name="Goeker M."/>
        </authorList>
    </citation>
    <scope>NUCLEOTIDE SEQUENCE [LARGE SCALE GENOMIC DNA]</scope>
    <source>
        <strain evidence="11 12">DSM 29487</strain>
    </source>
</reference>
<evidence type="ECO:0000256" key="3">
    <source>
        <dbReference type="ARBA" id="ARBA00005300"/>
    </source>
</evidence>